<feature type="non-terminal residue" evidence="2">
    <location>
        <position position="90"/>
    </location>
</feature>
<dbReference type="InterPro" id="IPR021697">
    <property type="entry name" value="DUF3278"/>
</dbReference>
<reference evidence="2 3" key="1">
    <citation type="submission" date="2019-11" db="EMBL/GenBank/DDBJ databases">
        <title>Growth characteristics of pneumococcus vary with the chemical composition of the capsule and with environmental conditions.</title>
        <authorList>
            <person name="Tothpal A."/>
            <person name="Desobry K."/>
            <person name="Joshi S."/>
            <person name="Wyllie A.L."/>
            <person name="Weinberger D.M."/>
        </authorList>
    </citation>
    <scope>NUCLEOTIDE SEQUENCE [LARGE SCALE GENOMIC DNA]</scope>
    <source>
        <strain evidence="3">pnumococcus22F</strain>
    </source>
</reference>
<feature type="non-terminal residue" evidence="2">
    <location>
        <position position="1"/>
    </location>
</feature>
<organism evidence="2 3">
    <name type="scientific">Streptococcus pneumoniae</name>
    <dbReference type="NCBI Taxonomy" id="1313"/>
    <lineage>
        <taxon>Bacteria</taxon>
        <taxon>Bacillati</taxon>
        <taxon>Bacillota</taxon>
        <taxon>Bacilli</taxon>
        <taxon>Lactobacillales</taxon>
        <taxon>Streptococcaceae</taxon>
        <taxon>Streptococcus</taxon>
    </lineage>
</organism>
<dbReference type="Proteomes" id="UP000474228">
    <property type="component" value="Unassembled WGS sequence"/>
</dbReference>
<accession>A0A6G2D6E5</accession>
<dbReference type="Pfam" id="PF11683">
    <property type="entry name" value="DUF3278"/>
    <property type="match status" value="1"/>
</dbReference>
<feature type="transmembrane region" description="Helical" evidence="1">
    <location>
        <begin position="48"/>
        <end position="69"/>
    </location>
</feature>
<evidence type="ECO:0000256" key="1">
    <source>
        <dbReference type="SAM" id="Phobius"/>
    </source>
</evidence>
<comment type="caution">
    <text evidence="2">The sequence shown here is derived from an EMBL/GenBank/DDBJ whole genome shotgun (WGS) entry which is preliminary data.</text>
</comment>
<feature type="transmembrane region" description="Helical" evidence="1">
    <location>
        <begin position="21"/>
        <end position="42"/>
    </location>
</feature>
<dbReference type="EMBL" id="WNHJ01000657">
    <property type="protein sequence ID" value="MTV64377.1"/>
    <property type="molecule type" value="Genomic_DNA"/>
</dbReference>
<sequence>YGISGPLDEYKRREADSIGNQVFIVLFYLMIFGNIIPLLLAYKYPQEVALIYPPLILVIALIASGYVTYQMKKTGITVIEPDMLNEKESK</sequence>
<keyword evidence="1" id="KW-1133">Transmembrane helix</keyword>
<dbReference type="RefSeq" id="WP_155458765.1">
    <property type="nucleotide sequence ID" value="NZ_WNHJ01000657.1"/>
</dbReference>
<keyword evidence="1" id="KW-0472">Membrane</keyword>
<keyword evidence="1" id="KW-0812">Transmembrane</keyword>
<gene>
    <name evidence="2" type="ORF">GM539_13660</name>
</gene>
<protein>
    <submittedName>
        <fullName evidence="2">DUF3278 domain-containing protein</fullName>
    </submittedName>
</protein>
<name>A0A6G2D6E5_STREE</name>
<evidence type="ECO:0000313" key="2">
    <source>
        <dbReference type="EMBL" id="MTV64377.1"/>
    </source>
</evidence>
<proteinExistence type="predicted"/>
<dbReference type="AlphaFoldDB" id="A0A6G2D6E5"/>
<evidence type="ECO:0000313" key="3">
    <source>
        <dbReference type="Proteomes" id="UP000474228"/>
    </source>
</evidence>